<dbReference type="AlphaFoldDB" id="A0A177C8G8"/>
<sequence length="84" mass="9322">MWGRGAERSDPYALQTRPTTSMCEKFIHLLTTQLIIFVFQHRLAVIPLIHCFARVNISQHSNSAGTVQPSDIAPPRPSDFAGSS</sequence>
<reference evidence="2 3" key="1">
    <citation type="submission" date="2016-05" db="EMBL/GenBank/DDBJ databases">
        <title>Comparative analysis of secretome profiles of manganese(II)-oxidizing ascomycete fungi.</title>
        <authorList>
            <consortium name="DOE Joint Genome Institute"/>
            <person name="Zeiner C.A."/>
            <person name="Purvine S.O."/>
            <person name="Zink E.M."/>
            <person name="Wu S."/>
            <person name="Pasa-Tolic L."/>
            <person name="Chaput D.L."/>
            <person name="Haridas S."/>
            <person name="Grigoriev I.V."/>
            <person name="Santelli C.M."/>
            <person name="Hansel C.M."/>
        </authorList>
    </citation>
    <scope>NUCLEOTIDE SEQUENCE [LARGE SCALE GENOMIC DNA]</scope>
    <source>
        <strain evidence="2 3">AP3s5-JAC2a</strain>
    </source>
</reference>
<dbReference type="RefSeq" id="XP_018034061.1">
    <property type="nucleotide sequence ID" value="XM_018187685.1"/>
</dbReference>
<organism evidence="2 3">
    <name type="scientific">Paraphaeosphaeria sporulosa</name>
    <dbReference type="NCBI Taxonomy" id="1460663"/>
    <lineage>
        <taxon>Eukaryota</taxon>
        <taxon>Fungi</taxon>
        <taxon>Dikarya</taxon>
        <taxon>Ascomycota</taxon>
        <taxon>Pezizomycotina</taxon>
        <taxon>Dothideomycetes</taxon>
        <taxon>Pleosporomycetidae</taxon>
        <taxon>Pleosporales</taxon>
        <taxon>Massarineae</taxon>
        <taxon>Didymosphaeriaceae</taxon>
        <taxon>Paraphaeosphaeria</taxon>
    </lineage>
</organism>
<feature type="region of interest" description="Disordered" evidence="1">
    <location>
        <begin position="62"/>
        <end position="84"/>
    </location>
</feature>
<dbReference type="GeneID" id="28771171"/>
<evidence type="ECO:0000313" key="3">
    <source>
        <dbReference type="Proteomes" id="UP000077069"/>
    </source>
</evidence>
<proteinExistence type="predicted"/>
<dbReference type="EMBL" id="KV441554">
    <property type="protein sequence ID" value="OAG03696.1"/>
    <property type="molecule type" value="Genomic_DNA"/>
</dbReference>
<dbReference type="Proteomes" id="UP000077069">
    <property type="component" value="Unassembled WGS sequence"/>
</dbReference>
<name>A0A177C8G8_9PLEO</name>
<accession>A0A177C8G8</accession>
<dbReference type="InParanoid" id="A0A177C8G8"/>
<evidence type="ECO:0000256" key="1">
    <source>
        <dbReference type="SAM" id="MobiDB-lite"/>
    </source>
</evidence>
<gene>
    <name evidence="2" type="ORF">CC84DRAFT_863389</name>
</gene>
<evidence type="ECO:0000313" key="2">
    <source>
        <dbReference type="EMBL" id="OAG03696.1"/>
    </source>
</evidence>
<protein>
    <submittedName>
        <fullName evidence="2">Uncharacterized protein</fullName>
    </submittedName>
</protein>
<keyword evidence="3" id="KW-1185">Reference proteome</keyword>